<reference evidence="2" key="1">
    <citation type="submission" date="2012-02" db="EMBL/GenBank/DDBJ databases">
        <title>Complete genome sequence of Rickettsia parkeri strain Portsmouth.</title>
        <authorList>
            <person name="Johnson S.L."/>
            <person name="Munk A.C."/>
            <person name="Han S."/>
            <person name="Bruce D.C."/>
            <person name="Dasch G.A."/>
        </authorList>
    </citation>
    <scope>NUCLEOTIDE SEQUENCE [LARGE SCALE GENOMIC DNA]</scope>
    <source>
        <strain evidence="2">CA410</strain>
    </source>
</reference>
<organism evidence="1 2">
    <name type="scientific">Rickettsia canadensis str. CA410</name>
    <dbReference type="NCBI Taxonomy" id="1105107"/>
    <lineage>
        <taxon>Bacteria</taxon>
        <taxon>Pseudomonadati</taxon>
        <taxon>Pseudomonadota</taxon>
        <taxon>Alphaproteobacteria</taxon>
        <taxon>Rickettsiales</taxon>
        <taxon>Rickettsiaceae</taxon>
        <taxon>Rickettsieae</taxon>
        <taxon>Rickettsia</taxon>
        <taxon>belli group</taxon>
    </lineage>
</organism>
<sequence length="38" mass="4426">MMQKTKKTIISTKDSRVKVFAVLMNEELILAEEVIKFL</sequence>
<evidence type="ECO:0000313" key="1">
    <source>
        <dbReference type="EMBL" id="AFB20684.1"/>
    </source>
</evidence>
<dbReference type="Proteomes" id="UP000007878">
    <property type="component" value="Chromosome"/>
</dbReference>
<dbReference type="EMBL" id="CP003304">
    <property type="protein sequence ID" value="AFB20684.1"/>
    <property type="molecule type" value="Genomic_DNA"/>
</dbReference>
<name>A0ABM5MUI1_RICCA</name>
<gene>
    <name evidence="1" type="ORF">RCA_00535</name>
</gene>
<accession>A0ABM5MUI1</accession>
<proteinExistence type="predicted"/>
<evidence type="ECO:0000313" key="2">
    <source>
        <dbReference type="Proteomes" id="UP000007878"/>
    </source>
</evidence>
<keyword evidence="2" id="KW-1185">Reference proteome</keyword>
<protein>
    <submittedName>
        <fullName evidence="1">Uncharacterized protein</fullName>
    </submittedName>
</protein>